<evidence type="ECO:0000313" key="2">
    <source>
        <dbReference type="EMBL" id="SED78436.1"/>
    </source>
</evidence>
<dbReference type="InterPro" id="IPR007434">
    <property type="entry name" value="FemAB-like"/>
</dbReference>
<dbReference type="InterPro" id="IPR016181">
    <property type="entry name" value="Acyl_CoA_acyltransferase"/>
</dbReference>
<feature type="region of interest" description="Disordered" evidence="1">
    <location>
        <begin position="356"/>
        <end position="400"/>
    </location>
</feature>
<dbReference type="Gene3D" id="3.40.630.30">
    <property type="match status" value="2"/>
</dbReference>
<feature type="compositionally biased region" description="Basic and acidic residues" evidence="1">
    <location>
        <begin position="389"/>
        <end position="400"/>
    </location>
</feature>
<evidence type="ECO:0000256" key="1">
    <source>
        <dbReference type="SAM" id="MobiDB-lite"/>
    </source>
</evidence>
<accession>A0A1H5DHX6</accession>
<organism evidence="2 3">
    <name type="scientific">Streptomyces misionensis</name>
    <dbReference type="NCBI Taxonomy" id="67331"/>
    <lineage>
        <taxon>Bacteria</taxon>
        <taxon>Bacillati</taxon>
        <taxon>Actinomycetota</taxon>
        <taxon>Actinomycetes</taxon>
        <taxon>Kitasatosporales</taxon>
        <taxon>Streptomycetaceae</taxon>
        <taxon>Streptomyces</taxon>
    </lineage>
</organism>
<proteinExistence type="predicted"/>
<dbReference type="GO" id="GO:0016746">
    <property type="term" value="F:acyltransferase activity"/>
    <property type="evidence" value="ECO:0007669"/>
    <property type="project" value="UniProtKB-KW"/>
</dbReference>
<dbReference type="EMBL" id="FNTD01000004">
    <property type="protein sequence ID" value="SED78436.1"/>
    <property type="molecule type" value="Genomic_DNA"/>
</dbReference>
<dbReference type="GeneID" id="95514884"/>
<dbReference type="Pfam" id="PF04339">
    <property type="entry name" value="FemAB_like"/>
    <property type="match status" value="1"/>
</dbReference>
<feature type="compositionally biased region" description="Polar residues" evidence="1">
    <location>
        <begin position="379"/>
        <end position="388"/>
    </location>
</feature>
<dbReference type="AlphaFoldDB" id="A0A1H5DHX6"/>
<protein>
    <submittedName>
        <fullName evidence="2">Predicted N-acyltransferase</fullName>
    </submittedName>
</protein>
<keyword evidence="2" id="KW-0012">Acyltransferase</keyword>
<dbReference type="RefSeq" id="WP_074993757.1">
    <property type="nucleotide sequence ID" value="NZ_FNTD01000004.1"/>
</dbReference>
<name>A0A1H5DHX6_9ACTN</name>
<dbReference type="STRING" id="67331.SAMN04490357_5822"/>
<gene>
    <name evidence="2" type="ORF">SAMN04490357_5822</name>
</gene>
<sequence length="780" mass="85915">MDVRTYNTVGELPGADWDALASGSTIYSTAGFQGVREEELPQGAQARHIMAHDADGTVAAGLEAYTFTRPPHALYTPADLLAGLVDEERHAAVASRPLAIGAGWSEFRGQVVHRPDAGPEQRTAAVEALTTEALNFAKQAEASVLAYYYLPREDALDIARAHEHAGAVLLFHDVETVLPIGLWDDLDDYYAWLPAKRRPRARREVRTFRESGRTVREVALPEVVDRIAPLNSALMRKHGHDYGVARAAEVYGRQGRYLGDRSTLLLAEEGEGPVGFALRYRHQDMLYARVAGFDYGYANKADYFNLVFYHPIAQGTGRTTRAIHLGLGTFEAKLSRGPSRSRCTRCSWAWTSPSGPTPTPCGNATARRPRRSGPRTRGTWSAGSTRRTGSCEHVHHPGDRTVRKEAPAMTETRHLPSIGDIERGTWDALVPASCFYQSHGWLAGQERPDFATATYTVVSSGGALRAATPSYDFPAENAPPLPPVAADREVLRVGTRTGYHNEFLLAGTDAERREALAELVEGLAEHAARLGRDALLFDFLTTDSLRLLAGLFPVRAQLRSAEAVVHNEGGTFESYRRLLGRNVRKRDYEVRRFEQAGLRLETAPLSECVDELAPLIGQTMDRYDASLDLTEILTFLKVQAEHLDGLSTVFRVVDEEGDLVGGHVAFAWREMLYARVAGFDYTRTRDAYEYFNAVYYGPLRHMERHGLSTLHLGLSAVQAKVRRGARLHPVWAAVLPLPLVRGAGLTRDAAADQALADSVRAEAGGGMDEGEWELSRVTPL</sequence>
<keyword evidence="2" id="KW-0808">Transferase</keyword>
<reference evidence="2 3" key="1">
    <citation type="submission" date="2016-10" db="EMBL/GenBank/DDBJ databases">
        <authorList>
            <person name="de Groot N.N."/>
        </authorList>
    </citation>
    <scope>NUCLEOTIDE SEQUENCE [LARGE SCALE GENOMIC DNA]</scope>
    <source>
        <strain evidence="2 3">DSM 40306</strain>
    </source>
</reference>
<evidence type="ECO:0000313" key="3">
    <source>
        <dbReference type="Proteomes" id="UP000182375"/>
    </source>
</evidence>
<dbReference type="Proteomes" id="UP000182375">
    <property type="component" value="Unassembled WGS sequence"/>
</dbReference>
<dbReference type="SUPFAM" id="SSF55729">
    <property type="entry name" value="Acyl-CoA N-acyltransferases (Nat)"/>
    <property type="match status" value="2"/>
</dbReference>